<organism evidence="1">
    <name type="scientific">bioreactor metagenome</name>
    <dbReference type="NCBI Taxonomy" id="1076179"/>
    <lineage>
        <taxon>unclassified sequences</taxon>
        <taxon>metagenomes</taxon>
        <taxon>ecological metagenomes</taxon>
    </lineage>
</organism>
<evidence type="ECO:0000313" key="1">
    <source>
        <dbReference type="EMBL" id="MPN48571.1"/>
    </source>
</evidence>
<sequence>MSRLRSRNSSGVIGFGDQVNGGNLPALSGFARTVGVAFLHHPGGDHGVRETRPVRLRAAVVADRDVGGTAEGLARAALAQYPFVVALFPHIIDKVIIIPRILMFHGGAVERFDADPVR</sequence>
<comment type="caution">
    <text evidence="1">The sequence shown here is derived from an EMBL/GenBank/DDBJ whole genome shotgun (WGS) entry which is preliminary data.</text>
</comment>
<accession>A0A645IB57</accession>
<proteinExistence type="predicted"/>
<protein>
    <submittedName>
        <fullName evidence="1">Uncharacterized protein</fullName>
    </submittedName>
</protein>
<gene>
    <name evidence="1" type="ORF">SDC9_196181</name>
</gene>
<dbReference type="AlphaFoldDB" id="A0A645IB57"/>
<dbReference type="EMBL" id="VSSQ01111035">
    <property type="protein sequence ID" value="MPN48571.1"/>
    <property type="molecule type" value="Genomic_DNA"/>
</dbReference>
<name>A0A645IB57_9ZZZZ</name>
<reference evidence="1" key="1">
    <citation type="submission" date="2019-08" db="EMBL/GenBank/DDBJ databases">
        <authorList>
            <person name="Kucharzyk K."/>
            <person name="Murdoch R.W."/>
            <person name="Higgins S."/>
            <person name="Loffler F."/>
        </authorList>
    </citation>
    <scope>NUCLEOTIDE SEQUENCE</scope>
</reference>